<dbReference type="AlphaFoldDB" id="A0A8S4NQC2"/>
<reference evidence="3" key="1">
    <citation type="submission" date="2022-03" db="EMBL/GenBank/DDBJ databases">
        <authorList>
            <person name="Martin C."/>
        </authorList>
    </citation>
    <scope>NUCLEOTIDE SEQUENCE</scope>
</reference>
<accession>A0A8S4NQC2</accession>
<organism evidence="3 4">
    <name type="scientific">Owenia fusiformis</name>
    <name type="common">Polychaete worm</name>
    <dbReference type="NCBI Taxonomy" id="6347"/>
    <lineage>
        <taxon>Eukaryota</taxon>
        <taxon>Metazoa</taxon>
        <taxon>Spiralia</taxon>
        <taxon>Lophotrochozoa</taxon>
        <taxon>Annelida</taxon>
        <taxon>Polychaeta</taxon>
        <taxon>Sedentaria</taxon>
        <taxon>Canalipalpata</taxon>
        <taxon>Sabellida</taxon>
        <taxon>Oweniida</taxon>
        <taxon>Oweniidae</taxon>
        <taxon>Owenia</taxon>
    </lineage>
</organism>
<name>A0A8S4NQC2_OWEFU</name>
<keyword evidence="2" id="KW-0472">Membrane</keyword>
<evidence type="ECO:0000313" key="4">
    <source>
        <dbReference type="Proteomes" id="UP000749559"/>
    </source>
</evidence>
<keyword evidence="2" id="KW-1133">Transmembrane helix</keyword>
<sequence length="287" mass="31423">MSTTVVSTETTIAAETTTLGLITTTETTTLGLNTTAGITTSGLNTTTGITTLGVNSTVGITTTILTTTTNGGLAATTGPDIWQLYFLDEFLPGTGIPLWVNWFWIGILLIAVVTLTVCLCCKANTIIEAEQIKKEPKPKPIAVAPVKVPEIVVNIDLNELNPYPQNTANEPKAATNKQELVMENNKVLVTKNNSKWKNTTAKVVNINKVISDKGWFVGNLMPASKSEKNKFKVESKQRVEYHNPPTPKAVQLDQSPNDWEAVYGHWNESRAPKRYSSQRRPSLVRIE</sequence>
<gene>
    <name evidence="3" type="ORF">OFUS_LOCUS9447</name>
</gene>
<proteinExistence type="predicted"/>
<protein>
    <submittedName>
        <fullName evidence="3">Uncharacterized protein</fullName>
    </submittedName>
</protein>
<evidence type="ECO:0000313" key="3">
    <source>
        <dbReference type="EMBL" id="CAH1783077.1"/>
    </source>
</evidence>
<keyword evidence="4" id="KW-1185">Reference proteome</keyword>
<feature type="region of interest" description="Disordered" evidence="1">
    <location>
        <begin position="267"/>
        <end position="287"/>
    </location>
</feature>
<keyword evidence="2" id="KW-0812">Transmembrane</keyword>
<evidence type="ECO:0000256" key="1">
    <source>
        <dbReference type="SAM" id="MobiDB-lite"/>
    </source>
</evidence>
<comment type="caution">
    <text evidence="3">The sequence shown here is derived from an EMBL/GenBank/DDBJ whole genome shotgun (WGS) entry which is preliminary data.</text>
</comment>
<dbReference type="EMBL" id="CAIIXF020000005">
    <property type="protein sequence ID" value="CAH1783077.1"/>
    <property type="molecule type" value="Genomic_DNA"/>
</dbReference>
<feature type="transmembrane region" description="Helical" evidence="2">
    <location>
        <begin position="102"/>
        <end position="127"/>
    </location>
</feature>
<dbReference type="Proteomes" id="UP000749559">
    <property type="component" value="Unassembled WGS sequence"/>
</dbReference>
<evidence type="ECO:0000256" key="2">
    <source>
        <dbReference type="SAM" id="Phobius"/>
    </source>
</evidence>